<evidence type="ECO:0000256" key="1">
    <source>
        <dbReference type="SAM" id="Phobius"/>
    </source>
</evidence>
<comment type="caution">
    <text evidence="2">The sequence shown here is derived from an EMBL/GenBank/DDBJ whole genome shotgun (WGS) entry which is preliminary data.</text>
</comment>
<evidence type="ECO:0000313" key="2">
    <source>
        <dbReference type="EMBL" id="KAF1685887.1"/>
    </source>
</evidence>
<keyword evidence="3" id="KW-1185">Reference proteome</keyword>
<feature type="transmembrane region" description="Helical" evidence="1">
    <location>
        <begin position="82"/>
        <end position="101"/>
    </location>
</feature>
<protein>
    <submittedName>
        <fullName evidence="2">Uncharacterized protein</fullName>
    </submittedName>
</protein>
<dbReference type="AlphaFoldDB" id="A0A7V8GLN4"/>
<name>A0A7V8GLN4_9GAMM</name>
<feature type="transmembrane region" description="Helical" evidence="1">
    <location>
        <begin position="107"/>
        <end position="130"/>
    </location>
</feature>
<reference evidence="2 3" key="1">
    <citation type="submission" date="2017-10" db="EMBL/GenBank/DDBJ databases">
        <title>Whole genome sequencing of Pseudoxanthomonas broegbernensis DSM 12573(T).</title>
        <authorList>
            <person name="Kumar S."/>
            <person name="Bansal K."/>
            <person name="Kaur A."/>
            <person name="Patil P."/>
            <person name="Sharma S."/>
            <person name="Patil P.B."/>
        </authorList>
    </citation>
    <scope>NUCLEOTIDE SEQUENCE [LARGE SCALE GENOMIC DNA]</scope>
    <source>
        <strain evidence="2 3">DSM 12573</strain>
    </source>
</reference>
<dbReference type="EMBL" id="MWIP01000010">
    <property type="protein sequence ID" value="KAF1685887.1"/>
    <property type="molecule type" value="Genomic_DNA"/>
</dbReference>
<gene>
    <name evidence="2" type="ORF">B1992_10460</name>
</gene>
<organism evidence="2 3">
    <name type="scientific">Pseudoxanthomonas broegbernensis</name>
    <dbReference type="NCBI Taxonomy" id="83619"/>
    <lineage>
        <taxon>Bacteria</taxon>
        <taxon>Pseudomonadati</taxon>
        <taxon>Pseudomonadota</taxon>
        <taxon>Gammaproteobacteria</taxon>
        <taxon>Lysobacterales</taxon>
        <taxon>Lysobacteraceae</taxon>
        <taxon>Pseudoxanthomonas</taxon>
    </lineage>
</organism>
<feature type="transmembrane region" description="Helical" evidence="1">
    <location>
        <begin position="234"/>
        <end position="253"/>
    </location>
</feature>
<proteinExistence type="predicted"/>
<dbReference type="RefSeq" id="WP_162311445.1">
    <property type="nucleotide sequence ID" value="NZ_JACHGU010000001.1"/>
</dbReference>
<accession>A0A7V8GLN4</accession>
<keyword evidence="1" id="KW-0472">Membrane</keyword>
<feature type="transmembrane region" description="Helical" evidence="1">
    <location>
        <begin position="188"/>
        <end position="207"/>
    </location>
</feature>
<dbReference type="Proteomes" id="UP000462066">
    <property type="component" value="Unassembled WGS sequence"/>
</dbReference>
<sequence length="285" mass="31176">MSQAHARTPPALPLQDFAPMAGRWRLIACYGPAYRGQSDPHAHIAMHSLSRKNEILSVLQREAGRLGVKSFDEPWADRAERLAWRLYLAGLSLLPVGVWMYGFGGRFLPLLLAVTVQILGLAGLLAGLVADVLRMATLSRAEVHSILARHDAMARKARALAARFPGFDDWDVLHAAVLSWKDHQVHRLGFVLAVLGIVLSFCLSMASQVRGCDATGPFDAMRIWVMQQGAACSWHGAGALLFCSGLAGALLAYRRWRRAATMAEILGQTKELHPQAGAKRVQIES</sequence>
<keyword evidence="1" id="KW-0812">Transmembrane</keyword>
<keyword evidence="1" id="KW-1133">Transmembrane helix</keyword>
<evidence type="ECO:0000313" key="3">
    <source>
        <dbReference type="Proteomes" id="UP000462066"/>
    </source>
</evidence>